<protein>
    <submittedName>
        <fullName evidence="5">5-oxoprolinase subunit PxpB</fullName>
        <ecNumber evidence="5">3.5.2.9</ecNumber>
    </submittedName>
</protein>
<accession>A0A7V3VT57</accession>
<evidence type="ECO:0000256" key="3">
    <source>
        <dbReference type="ARBA" id="ARBA00022840"/>
    </source>
</evidence>
<keyword evidence="3" id="KW-0067">ATP-binding</keyword>
<evidence type="ECO:0000256" key="1">
    <source>
        <dbReference type="ARBA" id="ARBA00022741"/>
    </source>
</evidence>
<comment type="caution">
    <text evidence="5">The sequence shown here is derived from an EMBL/GenBank/DDBJ whole genome shotgun (WGS) entry which is preliminary data.</text>
</comment>
<dbReference type="SUPFAM" id="SSF160467">
    <property type="entry name" value="PH0987 N-terminal domain-like"/>
    <property type="match status" value="1"/>
</dbReference>
<dbReference type="InterPro" id="IPR010016">
    <property type="entry name" value="PxpB"/>
</dbReference>
<dbReference type="InterPro" id="IPR003833">
    <property type="entry name" value="CT_C_D"/>
</dbReference>
<dbReference type="PANTHER" id="PTHR34698:SF2">
    <property type="entry name" value="5-OXOPROLINASE SUBUNIT B"/>
    <property type="match status" value="1"/>
</dbReference>
<dbReference type="SMART" id="SM00796">
    <property type="entry name" value="AHS1"/>
    <property type="match status" value="1"/>
</dbReference>
<dbReference type="GO" id="GO:0017168">
    <property type="term" value="F:5-oxoprolinase (ATP-hydrolyzing) activity"/>
    <property type="evidence" value="ECO:0007669"/>
    <property type="project" value="UniProtKB-EC"/>
</dbReference>
<dbReference type="AlphaFoldDB" id="A0A7V3VT57"/>
<keyword evidence="1" id="KW-0547">Nucleotide-binding</keyword>
<keyword evidence="2 5" id="KW-0378">Hydrolase</keyword>
<evidence type="ECO:0000313" key="5">
    <source>
        <dbReference type="EMBL" id="HGE75754.1"/>
    </source>
</evidence>
<dbReference type="Gene3D" id="3.30.1360.40">
    <property type="match status" value="1"/>
</dbReference>
<feature type="domain" description="Carboxyltransferase" evidence="4">
    <location>
        <begin position="1"/>
        <end position="202"/>
    </location>
</feature>
<reference evidence="5" key="1">
    <citation type="journal article" date="2020" name="mSystems">
        <title>Genome- and Community-Level Interaction Insights into Carbon Utilization and Element Cycling Functions of Hydrothermarchaeota in Hydrothermal Sediment.</title>
        <authorList>
            <person name="Zhou Z."/>
            <person name="Liu Y."/>
            <person name="Xu W."/>
            <person name="Pan J."/>
            <person name="Luo Z.H."/>
            <person name="Li M."/>
        </authorList>
    </citation>
    <scope>NUCLEOTIDE SEQUENCE [LARGE SCALE GENOMIC DNA]</scope>
    <source>
        <strain evidence="5">SpSt-966</strain>
    </source>
</reference>
<organism evidence="5">
    <name type="scientific">Mesoaciditoga lauensis</name>
    <dbReference type="NCBI Taxonomy" id="1495039"/>
    <lineage>
        <taxon>Bacteria</taxon>
        <taxon>Thermotogati</taxon>
        <taxon>Thermotogota</taxon>
        <taxon>Thermotogae</taxon>
        <taxon>Mesoaciditogales</taxon>
        <taxon>Mesoaciditogaceae</taxon>
        <taxon>Mesoaciditoga</taxon>
    </lineage>
</organism>
<dbReference type="Pfam" id="PF02682">
    <property type="entry name" value="CT_C_D"/>
    <property type="match status" value="1"/>
</dbReference>
<sequence>MKIDALGDRALIVKFSDVMSSEANILVRKMDIFLSNSKIEGITEWIPSYSSVTIIFDLLTADLKFVTEKIREFDESKYDLTLLPSKKIELPVAYGGIFGPDIEFVGKINGLSVDEIIKIHSSMTYTVQMIGFTPGFPYLYGMSEKIRAPRLEKPRKAVPEGSVGIAGTQTGIYPVNSPGGWRIIGRTPLKLFDPQKNPPLLFKIGDEIKFIPIDRKRYDLLCQK</sequence>
<dbReference type="EMBL" id="DTPE01000255">
    <property type="protein sequence ID" value="HGE75754.1"/>
    <property type="molecule type" value="Genomic_DNA"/>
</dbReference>
<dbReference type="GO" id="GO:0005524">
    <property type="term" value="F:ATP binding"/>
    <property type="evidence" value="ECO:0007669"/>
    <property type="project" value="UniProtKB-KW"/>
</dbReference>
<dbReference type="PANTHER" id="PTHR34698">
    <property type="entry name" value="5-OXOPROLINASE SUBUNIT B"/>
    <property type="match status" value="1"/>
</dbReference>
<evidence type="ECO:0000259" key="4">
    <source>
        <dbReference type="SMART" id="SM00796"/>
    </source>
</evidence>
<dbReference type="InterPro" id="IPR029000">
    <property type="entry name" value="Cyclophilin-like_dom_sf"/>
</dbReference>
<gene>
    <name evidence="5" type="primary">pxpB</name>
    <name evidence="5" type="ORF">ENX73_06495</name>
</gene>
<name>A0A7V3VT57_9BACT</name>
<dbReference type="EC" id="3.5.2.9" evidence="5"/>
<dbReference type="SUPFAM" id="SSF50891">
    <property type="entry name" value="Cyclophilin-like"/>
    <property type="match status" value="1"/>
</dbReference>
<dbReference type="Gene3D" id="2.40.100.10">
    <property type="entry name" value="Cyclophilin-like"/>
    <property type="match status" value="1"/>
</dbReference>
<evidence type="ECO:0000256" key="2">
    <source>
        <dbReference type="ARBA" id="ARBA00022801"/>
    </source>
</evidence>
<dbReference type="NCBIfam" id="TIGR00370">
    <property type="entry name" value="5-oxoprolinase subunit PxpB"/>
    <property type="match status" value="1"/>
</dbReference>
<proteinExistence type="predicted"/>